<sequence>MSELLTYLLENQKQFRRARLAALYSDFRQLRTLNPDGYDANIEAWRKGLADAARDGQIPTKGSKPNLLAIRVDTELLPALETKEWGRPLALGTVITEAVAKKEMIPVLEYLAAKDSIYQRSWAIRPWAVVSWGLQQLGLTGGQYGDDSLPTGNFVVLSNLEEAAKNFSKRISTHRSRVDRIFSRVMFQKSFADVLENKKRMSDLDMDIFLKFLSRDKRLISYDGHTVKIKGFGEATTLPITTEDTSIASLKSLIADLEIQIHTLSKRVDELGITARDAVARNNKVAAITALRSKKLAESTLTKRSATLGQLEEVFSKIEQAADQVELVRIMEASTRVLSSLNTEVGGVERVDDVVDRLREQMEGVDEVGNVIAEVGQGTTVIDEAEVDDELEAMEREEKEKKQEQERKLKKMREQEEAAETIRKLEELKEVERQIKQAKSNDEQQKEEEARIERGIEESVKGLTDMSLNDDQPAHVPA</sequence>
<organism evidence="2 3">
    <name type="scientific">Scytalidium lignicola</name>
    <name type="common">Hyphomycete</name>
    <dbReference type="NCBI Taxonomy" id="5539"/>
    <lineage>
        <taxon>Eukaryota</taxon>
        <taxon>Fungi</taxon>
        <taxon>Dikarya</taxon>
        <taxon>Ascomycota</taxon>
        <taxon>Pezizomycotina</taxon>
        <taxon>Leotiomycetes</taxon>
        <taxon>Leotiomycetes incertae sedis</taxon>
        <taxon>Scytalidium</taxon>
    </lineage>
</organism>
<dbReference type="GO" id="GO:0005771">
    <property type="term" value="C:multivesicular body"/>
    <property type="evidence" value="ECO:0007669"/>
    <property type="project" value="TreeGrafter"/>
</dbReference>
<name>A0A3E2GZP6_SCYLI</name>
<dbReference type="AlphaFoldDB" id="A0A3E2GZP6"/>
<dbReference type="Gene3D" id="6.10.140.1230">
    <property type="match status" value="1"/>
</dbReference>
<feature type="region of interest" description="Disordered" evidence="1">
    <location>
        <begin position="396"/>
        <end position="419"/>
    </location>
</feature>
<dbReference type="OMA" id="NEQMATT"/>
<dbReference type="GO" id="GO:0000815">
    <property type="term" value="C:ESCRT III complex"/>
    <property type="evidence" value="ECO:0007669"/>
    <property type="project" value="TreeGrafter"/>
</dbReference>
<protein>
    <submittedName>
        <fullName evidence="2">Uncharacterized protein</fullName>
    </submittedName>
</protein>
<dbReference type="Pfam" id="PF03357">
    <property type="entry name" value="Snf7"/>
    <property type="match status" value="1"/>
</dbReference>
<evidence type="ECO:0000313" key="3">
    <source>
        <dbReference type="Proteomes" id="UP000258309"/>
    </source>
</evidence>
<comment type="caution">
    <text evidence="2">The sequence shown here is derived from an EMBL/GenBank/DDBJ whole genome shotgun (WGS) entry which is preliminary data.</text>
</comment>
<accession>A0A3E2GZP6</accession>
<dbReference type="EMBL" id="NCSJ02000252">
    <property type="protein sequence ID" value="RFU26599.1"/>
    <property type="molecule type" value="Genomic_DNA"/>
</dbReference>
<dbReference type="GO" id="GO:0032511">
    <property type="term" value="P:late endosome to vacuole transport via multivesicular body sorting pathway"/>
    <property type="evidence" value="ECO:0007669"/>
    <property type="project" value="TreeGrafter"/>
</dbReference>
<dbReference type="STRING" id="5539.A0A3E2GZP6"/>
<dbReference type="Proteomes" id="UP000258309">
    <property type="component" value="Unassembled WGS sequence"/>
</dbReference>
<reference evidence="2 3" key="1">
    <citation type="submission" date="2018-05" db="EMBL/GenBank/DDBJ databases">
        <title>Draft genome sequence of Scytalidium lignicola DSM 105466, a ubiquitous saprotrophic fungus.</title>
        <authorList>
            <person name="Buettner E."/>
            <person name="Gebauer A.M."/>
            <person name="Hofrichter M."/>
            <person name="Liers C."/>
            <person name="Kellner H."/>
        </authorList>
    </citation>
    <scope>NUCLEOTIDE SEQUENCE [LARGE SCALE GENOMIC DNA]</scope>
    <source>
        <strain evidence="2 3">DSM 105466</strain>
    </source>
</reference>
<keyword evidence="3" id="KW-1185">Reference proteome</keyword>
<feature type="non-terminal residue" evidence="2">
    <location>
        <position position="478"/>
    </location>
</feature>
<proteinExistence type="predicted"/>
<evidence type="ECO:0000256" key="1">
    <source>
        <dbReference type="SAM" id="MobiDB-lite"/>
    </source>
</evidence>
<feature type="non-terminal residue" evidence="2">
    <location>
        <position position="1"/>
    </location>
</feature>
<dbReference type="GO" id="GO:0009898">
    <property type="term" value="C:cytoplasmic side of plasma membrane"/>
    <property type="evidence" value="ECO:0007669"/>
    <property type="project" value="TreeGrafter"/>
</dbReference>
<feature type="region of interest" description="Disordered" evidence="1">
    <location>
        <begin position="434"/>
        <end position="478"/>
    </location>
</feature>
<evidence type="ECO:0000313" key="2">
    <source>
        <dbReference type="EMBL" id="RFU26599.1"/>
    </source>
</evidence>
<gene>
    <name evidence="2" type="ORF">B7463_g9731</name>
</gene>
<dbReference type="PANTHER" id="PTHR22761:SF18">
    <property type="entry name" value="SORTING PROTEIN SNF7 FAMILY PROTEIN, PUTATIVE (AFU_ORTHOLOGUE AFUA_2G16692)-RELATED"/>
    <property type="match status" value="1"/>
</dbReference>
<dbReference type="PANTHER" id="PTHR22761">
    <property type="entry name" value="CHARGED MULTIVESICULAR BODY PROTEIN"/>
    <property type="match status" value="1"/>
</dbReference>
<feature type="compositionally biased region" description="Basic and acidic residues" evidence="1">
    <location>
        <begin position="434"/>
        <end position="460"/>
    </location>
</feature>
<dbReference type="GO" id="GO:0006900">
    <property type="term" value="P:vesicle budding from membrane"/>
    <property type="evidence" value="ECO:0007669"/>
    <property type="project" value="TreeGrafter"/>
</dbReference>
<dbReference type="InterPro" id="IPR005024">
    <property type="entry name" value="Snf7_fam"/>
</dbReference>
<dbReference type="OrthoDB" id="10250120at2759"/>